<reference evidence="2" key="1">
    <citation type="journal article" date="2019" name="Int. J. Syst. Evol. Microbiol.">
        <title>The Global Catalogue of Microorganisms (GCM) 10K type strain sequencing project: providing services to taxonomists for standard genome sequencing and annotation.</title>
        <authorList>
            <consortium name="The Broad Institute Genomics Platform"/>
            <consortium name="The Broad Institute Genome Sequencing Center for Infectious Disease"/>
            <person name="Wu L."/>
            <person name="Ma J."/>
        </authorList>
    </citation>
    <scope>NUCLEOTIDE SEQUENCE [LARGE SCALE GENOMIC DNA]</scope>
    <source>
        <strain evidence="2">JCM 9373</strain>
    </source>
</reference>
<name>A0ABP6NRA0_9ACTN</name>
<keyword evidence="2" id="KW-1185">Reference proteome</keyword>
<comment type="caution">
    <text evidence="1">The sequence shown here is derived from an EMBL/GenBank/DDBJ whole genome shotgun (WGS) entry which is preliminary data.</text>
</comment>
<evidence type="ECO:0000313" key="2">
    <source>
        <dbReference type="Proteomes" id="UP001500320"/>
    </source>
</evidence>
<accession>A0ABP6NRA0</accession>
<evidence type="ECO:0000313" key="1">
    <source>
        <dbReference type="EMBL" id="GAA3156139.1"/>
    </source>
</evidence>
<organism evidence="1 2">
    <name type="scientific">Planomonospora alba</name>
    <dbReference type="NCBI Taxonomy" id="161354"/>
    <lineage>
        <taxon>Bacteria</taxon>
        <taxon>Bacillati</taxon>
        <taxon>Actinomycetota</taxon>
        <taxon>Actinomycetes</taxon>
        <taxon>Streptosporangiales</taxon>
        <taxon>Streptosporangiaceae</taxon>
        <taxon>Planomonospora</taxon>
    </lineage>
</organism>
<sequence>MADRMVPNPLHARLRELLAEVEERGREVRQAYQRPIEVMGSGAVWTGPAAEKWTGELQERHHRLTLLARRVADAVEEELRRRPAMVTEAEAEALRRTMAGRL</sequence>
<protein>
    <recommendedName>
        <fullName evidence="3">PE family protein</fullName>
    </recommendedName>
</protein>
<dbReference type="RefSeq" id="WP_344864228.1">
    <property type="nucleotide sequence ID" value="NZ_BAAAUT010000052.1"/>
</dbReference>
<proteinExistence type="predicted"/>
<dbReference type="Proteomes" id="UP001500320">
    <property type="component" value="Unassembled WGS sequence"/>
</dbReference>
<gene>
    <name evidence="1" type="ORF">GCM10010466_53830</name>
</gene>
<dbReference type="EMBL" id="BAAAUT010000052">
    <property type="protein sequence ID" value="GAA3156139.1"/>
    <property type="molecule type" value="Genomic_DNA"/>
</dbReference>
<evidence type="ECO:0008006" key="3">
    <source>
        <dbReference type="Google" id="ProtNLM"/>
    </source>
</evidence>